<accession>A0A248H621</accession>
<dbReference type="Proteomes" id="UP000222311">
    <property type="component" value="Segment"/>
</dbReference>
<reference evidence="1 2" key="1">
    <citation type="journal article" date="2017" name="Front. Microbiol.">
        <title>Environmental Bacteriophages of the Emerging Enterobacterial Phytopathogen, Dickeya solani, Show Genomic Conservation and Capacity for Horizontal Gene Transfer between Their Bacterial Hosts.</title>
        <authorList>
            <person name="Day A.W."/>
            <person name="Ahn J."/>
            <person name="Fang X."/>
            <person name="Salmond G.P.C."/>
        </authorList>
    </citation>
    <scope>NUCLEOTIDE SEQUENCE [LARGE SCALE GENOMIC DNA]</scope>
</reference>
<evidence type="ECO:0000313" key="2">
    <source>
        <dbReference type="Proteomes" id="UP000222311"/>
    </source>
</evidence>
<protein>
    <submittedName>
        <fullName evidence="1">Uncharacterized protein</fullName>
    </submittedName>
</protein>
<name>A0A248H621_9CAUD</name>
<sequence length="29" mass="3461">MISYHNMRQMCGGYVINVFDQKEFLPLII</sequence>
<evidence type="ECO:0000313" key="1">
    <source>
        <dbReference type="EMBL" id="ASD51415.1"/>
    </source>
</evidence>
<proteinExistence type="predicted"/>
<organism evidence="1 2">
    <name type="scientific">Dickeya phage XF4</name>
    <dbReference type="NCBI Taxonomy" id="1983656"/>
    <lineage>
        <taxon>Viruses</taxon>
        <taxon>Duplodnaviria</taxon>
        <taxon>Heunggongvirae</taxon>
        <taxon>Uroviricota</taxon>
        <taxon>Caudoviricetes</taxon>
        <taxon>Pantevenvirales</taxon>
        <taxon>Ackermannviridae</taxon>
        <taxon>Aglimvirinae</taxon>
        <taxon>Limestonevirus</taxon>
        <taxon>Limestonevirus limestone</taxon>
    </lineage>
</organism>
<dbReference type="EMBL" id="KY942057">
    <property type="protein sequence ID" value="ASD51415.1"/>
    <property type="molecule type" value="Genomic_DNA"/>
</dbReference>